<sequence>MEHHMPSDIARFLAECTVGDMDDEATPVADLYGMYIIWSEQQGTEPLAVQAFSAAVQGEGIEAERRRSEQVYTGLLPTGAIPIQYILETDKAPGPNNSLDTFLG</sequence>
<name>A0ABT1NQ19_9MICC</name>
<comment type="caution">
    <text evidence="1">The sequence shown here is derived from an EMBL/GenBank/DDBJ whole genome shotgun (WGS) entry which is preliminary data.</text>
</comment>
<evidence type="ECO:0000313" key="2">
    <source>
        <dbReference type="Proteomes" id="UP001206924"/>
    </source>
</evidence>
<dbReference type="RefSeq" id="WP_255798018.1">
    <property type="nucleotide sequence ID" value="NZ_CP104263.1"/>
</dbReference>
<evidence type="ECO:0000313" key="1">
    <source>
        <dbReference type="EMBL" id="MCQ1949833.1"/>
    </source>
</evidence>
<dbReference type="Proteomes" id="UP001206924">
    <property type="component" value="Unassembled WGS sequence"/>
</dbReference>
<proteinExistence type="predicted"/>
<accession>A0ABT1NQ19</accession>
<protein>
    <submittedName>
        <fullName evidence="1">Uncharacterized protein</fullName>
    </submittedName>
</protein>
<keyword evidence="2" id="KW-1185">Reference proteome</keyword>
<reference evidence="1 2" key="1">
    <citation type="submission" date="2022-07" db="EMBL/GenBank/DDBJ databases">
        <title>Novel species in genus Arthrobacter.</title>
        <authorList>
            <person name="Liu Y."/>
        </authorList>
    </citation>
    <scope>NUCLEOTIDE SEQUENCE [LARGE SCALE GENOMIC DNA]</scope>
    <source>
        <strain evidence="2">zg-Y859</strain>
    </source>
</reference>
<gene>
    <name evidence="1" type="ORF">NNX28_07805</name>
</gene>
<dbReference type="EMBL" id="JANFLP010000008">
    <property type="protein sequence ID" value="MCQ1949833.1"/>
    <property type="molecule type" value="Genomic_DNA"/>
</dbReference>
<organism evidence="1 2">
    <name type="scientific">Arthrobacter jinronghuae</name>
    <dbReference type="NCBI Taxonomy" id="2964609"/>
    <lineage>
        <taxon>Bacteria</taxon>
        <taxon>Bacillati</taxon>
        <taxon>Actinomycetota</taxon>
        <taxon>Actinomycetes</taxon>
        <taxon>Micrococcales</taxon>
        <taxon>Micrococcaceae</taxon>
        <taxon>Arthrobacter</taxon>
    </lineage>
</organism>